<dbReference type="Proteomes" id="UP000218231">
    <property type="component" value="Unassembled WGS sequence"/>
</dbReference>
<accession>A0A2A2KZS6</accession>
<dbReference type="EMBL" id="LIAE01007428">
    <property type="protein sequence ID" value="PAV79339.1"/>
    <property type="molecule type" value="Genomic_DNA"/>
</dbReference>
<proteinExistence type="predicted"/>
<sequence length="148" mass="16901">MRSLIVIFSLFVVIFTVEYDILTSVSNQRTVYNELSDENCDYKLPTRQEEIVIGIGQIMLKLDKSACEKIESIYSLIGRKEAELSAKSKKELEYLVSAYQLRVFIGLFASLDSPERIEAPKDAMKLLQNIVLHVVKVTPEFSTLNVDY</sequence>
<dbReference type="AlphaFoldDB" id="A0A2A2KZS6"/>
<reference evidence="2 3" key="1">
    <citation type="journal article" date="2017" name="Curr. Biol.">
        <title>Genome architecture and evolution of a unichromosomal asexual nematode.</title>
        <authorList>
            <person name="Fradin H."/>
            <person name="Zegar C."/>
            <person name="Gutwein M."/>
            <person name="Lucas J."/>
            <person name="Kovtun M."/>
            <person name="Corcoran D."/>
            <person name="Baugh L.R."/>
            <person name="Kiontke K."/>
            <person name="Gunsalus K."/>
            <person name="Fitch D.H."/>
            <person name="Piano F."/>
        </authorList>
    </citation>
    <scope>NUCLEOTIDE SEQUENCE [LARGE SCALE GENOMIC DNA]</scope>
    <source>
        <strain evidence="2">PF1309</strain>
    </source>
</reference>
<keyword evidence="3" id="KW-1185">Reference proteome</keyword>
<name>A0A2A2KZS6_9BILA</name>
<keyword evidence="1" id="KW-0732">Signal</keyword>
<gene>
    <name evidence="2" type="ORF">WR25_09713</name>
</gene>
<feature type="chain" id="PRO_5012177857" evidence="1">
    <location>
        <begin position="20"/>
        <end position="148"/>
    </location>
</feature>
<feature type="signal peptide" evidence="1">
    <location>
        <begin position="1"/>
        <end position="19"/>
    </location>
</feature>
<evidence type="ECO:0000313" key="2">
    <source>
        <dbReference type="EMBL" id="PAV79339.1"/>
    </source>
</evidence>
<evidence type="ECO:0000313" key="3">
    <source>
        <dbReference type="Proteomes" id="UP000218231"/>
    </source>
</evidence>
<protein>
    <submittedName>
        <fullName evidence="2">Uncharacterized protein</fullName>
    </submittedName>
</protein>
<organism evidence="2 3">
    <name type="scientific">Diploscapter pachys</name>
    <dbReference type="NCBI Taxonomy" id="2018661"/>
    <lineage>
        <taxon>Eukaryota</taxon>
        <taxon>Metazoa</taxon>
        <taxon>Ecdysozoa</taxon>
        <taxon>Nematoda</taxon>
        <taxon>Chromadorea</taxon>
        <taxon>Rhabditida</taxon>
        <taxon>Rhabditina</taxon>
        <taxon>Rhabditomorpha</taxon>
        <taxon>Rhabditoidea</taxon>
        <taxon>Rhabditidae</taxon>
        <taxon>Diploscapter</taxon>
    </lineage>
</organism>
<evidence type="ECO:0000256" key="1">
    <source>
        <dbReference type="SAM" id="SignalP"/>
    </source>
</evidence>
<comment type="caution">
    <text evidence="2">The sequence shown here is derived from an EMBL/GenBank/DDBJ whole genome shotgun (WGS) entry which is preliminary data.</text>
</comment>